<protein>
    <submittedName>
        <fullName evidence="1">Uncharacterized protein</fullName>
    </submittedName>
</protein>
<accession>A0A8X6Q6T4</accession>
<evidence type="ECO:0000313" key="2">
    <source>
        <dbReference type="Proteomes" id="UP000887013"/>
    </source>
</evidence>
<proteinExistence type="predicted"/>
<dbReference type="AlphaFoldDB" id="A0A8X6Q6T4"/>
<reference evidence="1" key="1">
    <citation type="submission" date="2020-08" db="EMBL/GenBank/DDBJ databases">
        <title>Multicomponent nature underlies the extraordinary mechanical properties of spider dragline silk.</title>
        <authorList>
            <person name="Kono N."/>
            <person name="Nakamura H."/>
            <person name="Mori M."/>
            <person name="Yoshida Y."/>
            <person name="Ohtoshi R."/>
            <person name="Malay A.D."/>
            <person name="Moran D.A.P."/>
            <person name="Tomita M."/>
            <person name="Numata K."/>
            <person name="Arakawa K."/>
        </authorList>
    </citation>
    <scope>NUCLEOTIDE SEQUENCE</scope>
</reference>
<name>A0A8X6Q6T4_NEPPI</name>
<dbReference type="Proteomes" id="UP000887013">
    <property type="component" value="Unassembled WGS sequence"/>
</dbReference>
<dbReference type="EMBL" id="BMAW01078111">
    <property type="protein sequence ID" value="GFU09641.1"/>
    <property type="molecule type" value="Genomic_DNA"/>
</dbReference>
<sequence length="116" mass="13584">MNAGLMRQWFKEGSSNIYDEPSGRPFLVSDDLVIDDIARENHRQSHLTVYCNTLRKIKRAIQRKSCGLLTSEIIFLHHIVCLHSAQRTQNLWRQLKWVVFIDLSDCPDLLYIIIIC</sequence>
<gene>
    <name evidence="1" type="ORF">NPIL_243601</name>
</gene>
<keyword evidence="2" id="KW-1185">Reference proteome</keyword>
<comment type="caution">
    <text evidence="1">The sequence shown here is derived from an EMBL/GenBank/DDBJ whole genome shotgun (WGS) entry which is preliminary data.</text>
</comment>
<evidence type="ECO:0000313" key="1">
    <source>
        <dbReference type="EMBL" id="GFU09641.1"/>
    </source>
</evidence>
<organism evidence="1 2">
    <name type="scientific">Nephila pilipes</name>
    <name type="common">Giant wood spider</name>
    <name type="synonym">Nephila maculata</name>
    <dbReference type="NCBI Taxonomy" id="299642"/>
    <lineage>
        <taxon>Eukaryota</taxon>
        <taxon>Metazoa</taxon>
        <taxon>Ecdysozoa</taxon>
        <taxon>Arthropoda</taxon>
        <taxon>Chelicerata</taxon>
        <taxon>Arachnida</taxon>
        <taxon>Araneae</taxon>
        <taxon>Araneomorphae</taxon>
        <taxon>Entelegynae</taxon>
        <taxon>Araneoidea</taxon>
        <taxon>Nephilidae</taxon>
        <taxon>Nephila</taxon>
    </lineage>
</organism>